<proteinExistence type="predicted"/>
<dbReference type="InterPro" id="IPR036860">
    <property type="entry name" value="SH2_dom_sf"/>
</dbReference>
<dbReference type="PANTHER" id="PTHR19969">
    <property type="entry name" value="SH2-SH3 ADAPTOR PROTEIN-RELATED"/>
    <property type="match status" value="1"/>
</dbReference>
<dbReference type="GO" id="GO:0030971">
    <property type="term" value="F:receptor tyrosine kinase binding"/>
    <property type="evidence" value="ECO:0007669"/>
    <property type="project" value="TreeGrafter"/>
</dbReference>
<evidence type="ECO:0000313" key="5">
    <source>
        <dbReference type="Proteomes" id="UP000748531"/>
    </source>
</evidence>
<accession>A0A8J4SZK3</accession>
<dbReference type="InterPro" id="IPR000980">
    <property type="entry name" value="SH2"/>
</dbReference>
<dbReference type="GO" id="GO:0035591">
    <property type="term" value="F:signaling adaptor activity"/>
    <property type="evidence" value="ECO:0007669"/>
    <property type="project" value="TreeGrafter"/>
</dbReference>
<dbReference type="Proteomes" id="UP000748531">
    <property type="component" value="Unassembled WGS sequence"/>
</dbReference>
<dbReference type="Pfam" id="PF00017">
    <property type="entry name" value="SH2"/>
    <property type="match status" value="1"/>
</dbReference>
<dbReference type="GO" id="GO:0007167">
    <property type="term" value="P:enzyme-linked receptor protein signaling pathway"/>
    <property type="evidence" value="ECO:0007669"/>
    <property type="project" value="TreeGrafter"/>
</dbReference>
<dbReference type="PRINTS" id="PR00401">
    <property type="entry name" value="SH2DOMAIN"/>
</dbReference>
<protein>
    <recommendedName>
        <fullName evidence="3">SH2 domain-containing protein</fullName>
    </recommendedName>
</protein>
<dbReference type="PANTHER" id="PTHR19969:SF5">
    <property type="entry name" value="CRK-LIKE PROTEIN"/>
    <property type="match status" value="1"/>
</dbReference>
<keyword evidence="5" id="KW-1185">Reference proteome</keyword>
<evidence type="ECO:0000256" key="2">
    <source>
        <dbReference type="PROSITE-ProRule" id="PRU00191"/>
    </source>
</evidence>
<evidence type="ECO:0000259" key="3">
    <source>
        <dbReference type="PROSITE" id="PS50001"/>
    </source>
</evidence>
<comment type="caution">
    <text evidence="4">The sequence shown here is derived from an EMBL/GenBank/DDBJ whole genome shotgun (WGS) entry which is preliminary data.</text>
</comment>
<dbReference type="InterPro" id="IPR051184">
    <property type="entry name" value="Tyrosine-phos_adapter"/>
</dbReference>
<dbReference type="AlphaFoldDB" id="A0A8J4SZK3"/>
<organism evidence="4 5">
    <name type="scientific">Paragonimus heterotremus</name>
    <dbReference type="NCBI Taxonomy" id="100268"/>
    <lineage>
        <taxon>Eukaryota</taxon>
        <taxon>Metazoa</taxon>
        <taxon>Spiralia</taxon>
        <taxon>Lophotrochozoa</taxon>
        <taxon>Platyhelminthes</taxon>
        <taxon>Trematoda</taxon>
        <taxon>Digenea</taxon>
        <taxon>Plagiorchiida</taxon>
        <taxon>Troglotremata</taxon>
        <taxon>Troglotrematidae</taxon>
        <taxon>Paragonimus</taxon>
    </lineage>
</organism>
<feature type="domain" description="SH2" evidence="3">
    <location>
        <begin position="57"/>
        <end position="129"/>
    </location>
</feature>
<dbReference type="GO" id="GO:0016477">
    <property type="term" value="P:cell migration"/>
    <property type="evidence" value="ECO:0007669"/>
    <property type="project" value="TreeGrafter"/>
</dbReference>
<dbReference type="SMART" id="SM00252">
    <property type="entry name" value="SH2"/>
    <property type="match status" value="1"/>
</dbReference>
<keyword evidence="1 2" id="KW-0727">SH2 domain</keyword>
<name>A0A8J4SZK3_9TREM</name>
<dbReference type="PROSITE" id="PS50001">
    <property type="entry name" value="SH2"/>
    <property type="match status" value="1"/>
</dbReference>
<evidence type="ECO:0000313" key="4">
    <source>
        <dbReference type="EMBL" id="KAF5395023.1"/>
    </source>
</evidence>
<dbReference type="OrthoDB" id="535945at2759"/>
<dbReference type="Gene3D" id="3.30.505.10">
    <property type="entry name" value="SH2 domain"/>
    <property type="match status" value="1"/>
</dbReference>
<dbReference type="GO" id="GO:0005737">
    <property type="term" value="C:cytoplasm"/>
    <property type="evidence" value="ECO:0007669"/>
    <property type="project" value="TreeGrafter"/>
</dbReference>
<gene>
    <name evidence="4" type="ORF">PHET_08796</name>
</gene>
<evidence type="ECO:0000256" key="1">
    <source>
        <dbReference type="ARBA" id="ARBA00022999"/>
    </source>
</evidence>
<dbReference type="EMBL" id="LUCH01017399">
    <property type="protein sequence ID" value="KAF5395023.1"/>
    <property type="molecule type" value="Genomic_DNA"/>
</dbReference>
<sequence length="129" mass="14349">MKLPEKMTQAIHVSSISPTQLSLGSNKSSGSVAPLVVSFSHMLPLLPGAIPPDSTLYFYGKITREQAEDLLIGHGSTEGLFLLRESVNRNYVISICHLNRVHHYNVERQSDGSYRIQTGMLFQETNDMC</sequence>
<reference evidence="4" key="1">
    <citation type="submission" date="2019-05" db="EMBL/GenBank/DDBJ databases">
        <title>Annotation for the trematode Paragonimus heterotremus.</title>
        <authorList>
            <person name="Choi Y.-J."/>
        </authorList>
    </citation>
    <scope>NUCLEOTIDE SEQUENCE</scope>
    <source>
        <strain evidence="4">LC</strain>
    </source>
</reference>
<dbReference type="SUPFAM" id="SSF55550">
    <property type="entry name" value="SH2 domain"/>
    <property type="match status" value="1"/>
</dbReference>